<dbReference type="EMBL" id="MU865981">
    <property type="protein sequence ID" value="KAK4444146.1"/>
    <property type="molecule type" value="Genomic_DNA"/>
</dbReference>
<proteinExistence type="predicted"/>
<name>A0AAV9G6E0_9PEZI</name>
<organism evidence="1 2">
    <name type="scientific">Podospora aff. communis PSN243</name>
    <dbReference type="NCBI Taxonomy" id="3040156"/>
    <lineage>
        <taxon>Eukaryota</taxon>
        <taxon>Fungi</taxon>
        <taxon>Dikarya</taxon>
        <taxon>Ascomycota</taxon>
        <taxon>Pezizomycotina</taxon>
        <taxon>Sordariomycetes</taxon>
        <taxon>Sordariomycetidae</taxon>
        <taxon>Sordariales</taxon>
        <taxon>Podosporaceae</taxon>
        <taxon>Podospora</taxon>
    </lineage>
</organism>
<protein>
    <submittedName>
        <fullName evidence="1">Uncharacterized protein</fullName>
    </submittedName>
</protein>
<comment type="caution">
    <text evidence="1">The sequence shown here is derived from an EMBL/GenBank/DDBJ whole genome shotgun (WGS) entry which is preliminary data.</text>
</comment>
<accession>A0AAV9G6E0</accession>
<evidence type="ECO:0000313" key="1">
    <source>
        <dbReference type="EMBL" id="KAK4444146.1"/>
    </source>
</evidence>
<gene>
    <name evidence="1" type="ORF">QBC34DRAFT_188082</name>
</gene>
<sequence length="162" mass="17581">MSTAMEYISKRRAPATAPTNTIEHTVALSSPTARIPFPTPEALWESRDVTREDWRVFSEQLHPQGTQTADQAAADGESDAAFQRRVKYVVEEWNAEFFKPRCLRVKIDFGEKKAEGGPKGLGFKVGNAFVGISTSNSGGVGLKLPGGVLLGVATGNKTEEKK</sequence>
<dbReference type="Proteomes" id="UP001321760">
    <property type="component" value="Unassembled WGS sequence"/>
</dbReference>
<reference evidence="1" key="1">
    <citation type="journal article" date="2023" name="Mol. Phylogenet. Evol.">
        <title>Genome-scale phylogeny and comparative genomics of the fungal order Sordariales.</title>
        <authorList>
            <person name="Hensen N."/>
            <person name="Bonometti L."/>
            <person name="Westerberg I."/>
            <person name="Brannstrom I.O."/>
            <person name="Guillou S."/>
            <person name="Cros-Aarteil S."/>
            <person name="Calhoun S."/>
            <person name="Haridas S."/>
            <person name="Kuo A."/>
            <person name="Mondo S."/>
            <person name="Pangilinan J."/>
            <person name="Riley R."/>
            <person name="LaButti K."/>
            <person name="Andreopoulos B."/>
            <person name="Lipzen A."/>
            <person name="Chen C."/>
            <person name="Yan M."/>
            <person name="Daum C."/>
            <person name="Ng V."/>
            <person name="Clum A."/>
            <person name="Steindorff A."/>
            <person name="Ohm R.A."/>
            <person name="Martin F."/>
            <person name="Silar P."/>
            <person name="Natvig D.O."/>
            <person name="Lalanne C."/>
            <person name="Gautier V."/>
            <person name="Ament-Velasquez S.L."/>
            <person name="Kruys A."/>
            <person name="Hutchinson M.I."/>
            <person name="Powell A.J."/>
            <person name="Barry K."/>
            <person name="Miller A.N."/>
            <person name="Grigoriev I.V."/>
            <person name="Debuchy R."/>
            <person name="Gladieux P."/>
            <person name="Hiltunen Thoren M."/>
            <person name="Johannesson H."/>
        </authorList>
    </citation>
    <scope>NUCLEOTIDE SEQUENCE</scope>
    <source>
        <strain evidence="1">PSN243</strain>
    </source>
</reference>
<keyword evidence="2" id="KW-1185">Reference proteome</keyword>
<dbReference type="AlphaFoldDB" id="A0AAV9G6E0"/>
<evidence type="ECO:0000313" key="2">
    <source>
        <dbReference type="Proteomes" id="UP001321760"/>
    </source>
</evidence>
<reference evidence="1" key="2">
    <citation type="submission" date="2023-05" db="EMBL/GenBank/DDBJ databases">
        <authorList>
            <consortium name="Lawrence Berkeley National Laboratory"/>
            <person name="Steindorff A."/>
            <person name="Hensen N."/>
            <person name="Bonometti L."/>
            <person name="Westerberg I."/>
            <person name="Brannstrom I.O."/>
            <person name="Guillou S."/>
            <person name="Cros-Aarteil S."/>
            <person name="Calhoun S."/>
            <person name="Haridas S."/>
            <person name="Kuo A."/>
            <person name="Mondo S."/>
            <person name="Pangilinan J."/>
            <person name="Riley R."/>
            <person name="Labutti K."/>
            <person name="Andreopoulos B."/>
            <person name="Lipzen A."/>
            <person name="Chen C."/>
            <person name="Yanf M."/>
            <person name="Daum C."/>
            <person name="Ng V."/>
            <person name="Clum A."/>
            <person name="Ohm R."/>
            <person name="Martin F."/>
            <person name="Silar P."/>
            <person name="Natvig D."/>
            <person name="Lalanne C."/>
            <person name="Gautier V."/>
            <person name="Ament-Velasquez S.L."/>
            <person name="Kruys A."/>
            <person name="Hutchinson M.I."/>
            <person name="Powell A.J."/>
            <person name="Barry K."/>
            <person name="Miller A.N."/>
            <person name="Grigoriev I.V."/>
            <person name="Debuchy R."/>
            <person name="Gladieux P."/>
            <person name="Thoren M.H."/>
            <person name="Johannesson H."/>
        </authorList>
    </citation>
    <scope>NUCLEOTIDE SEQUENCE</scope>
    <source>
        <strain evidence="1">PSN243</strain>
    </source>
</reference>